<evidence type="ECO:0000313" key="10">
    <source>
        <dbReference type="EMBL" id="CAG7718809.1"/>
    </source>
</evidence>
<sequence>MESEIEIPVLPEITGGINYAEVVSKLRKTFDSGITLDLEFRKKQLKNLIRMFEECKNEILAAQERDIRRNFFWGEVAEIEAANWEANSQLRHLKEYAGKEKLPFHIATALDDAYVRKEPLGVVLIIGTWNLPFQTCCQAFAGAIAAGNCVIIKPSEVSPHCAQTIATLIPKYLNQNCYQVITGDGEACKQLLKHKFDHIFFTGSQAVGKYILQAAAPNLTPVTLELGGLNPCFIDASADYKEATKKTIWGKLINNGQLCVAPGYVMCSEKIQDFFVRHAKIVLKEFYGDNLRKSPDLPRIINKYHFNRIKNMLETTKGKIAIGGETDESDLWIEPTIVVNVDPEDSLMREEIFGPILPIIVVSSLDEAIRIIRSKSKPLASYIFSNDQKVTQKYIESTSCGSTCINDIMWQAIRPGLPFGGVGESGMGSYHGKATFETFSHKRAVLRVSQDIFTNQVYRIRFPPHTHFKAGVLTFLAANYERMTIPFGTIFSHVLAGVIGAVVFYMLLSK</sequence>
<proteinExistence type="inferred from homology"/>
<dbReference type="AlphaFoldDB" id="A0A8J2K2R3"/>
<evidence type="ECO:0000256" key="2">
    <source>
        <dbReference type="ARBA" id="ARBA00023002"/>
    </source>
</evidence>
<feature type="domain" description="Aldehyde dehydrogenase" evidence="9">
    <location>
        <begin position="22"/>
        <end position="444"/>
    </location>
</feature>
<organism evidence="10 11">
    <name type="scientific">Allacma fusca</name>
    <dbReference type="NCBI Taxonomy" id="39272"/>
    <lineage>
        <taxon>Eukaryota</taxon>
        <taxon>Metazoa</taxon>
        <taxon>Ecdysozoa</taxon>
        <taxon>Arthropoda</taxon>
        <taxon>Hexapoda</taxon>
        <taxon>Collembola</taxon>
        <taxon>Symphypleona</taxon>
        <taxon>Sminthuridae</taxon>
        <taxon>Allacma</taxon>
    </lineage>
</organism>
<feature type="transmembrane region" description="Helical" evidence="8">
    <location>
        <begin position="490"/>
        <end position="508"/>
    </location>
</feature>
<dbReference type="GO" id="GO:0005737">
    <property type="term" value="C:cytoplasm"/>
    <property type="evidence" value="ECO:0007669"/>
    <property type="project" value="TreeGrafter"/>
</dbReference>
<gene>
    <name evidence="10" type="ORF">AFUS01_LOCUS8178</name>
</gene>
<dbReference type="PANTHER" id="PTHR43570">
    <property type="entry name" value="ALDEHYDE DEHYDROGENASE"/>
    <property type="match status" value="1"/>
</dbReference>
<evidence type="ECO:0000256" key="5">
    <source>
        <dbReference type="PROSITE-ProRule" id="PRU10007"/>
    </source>
</evidence>
<feature type="coiled-coil region" evidence="7">
    <location>
        <begin position="38"/>
        <end position="65"/>
    </location>
</feature>
<keyword evidence="7" id="KW-0175">Coiled coil</keyword>
<reference evidence="10" key="1">
    <citation type="submission" date="2021-06" db="EMBL/GenBank/DDBJ databases">
        <authorList>
            <person name="Hodson N. C."/>
            <person name="Mongue J. A."/>
            <person name="Jaron S. K."/>
        </authorList>
    </citation>
    <scope>NUCLEOTIDE SEQUENCE</scope>
</reference>
<dbReference type="InterPro" id="IPR012394">
    <property type="entry name" value="Aldehyde_DH_NAD(P)"/>
</dbReference>
<keyword evidence="11" id="KW-1185">Reference proteome</keyword>
<dbReference type="EMBL" id="CAJVCH010056121">
    <property type="protein sequence ID" value="CAG7718809.1"/>
    <property type="molecule type" value="Genomic_DNA"/>
</dbReference>
<dbReference type="PIRSF" id="PIRSF036492">
    <property type="entry name" value="ALDH"/>
    <property type="match status" value="1"/>
</dbReference>
<dbReference type="FunFam" id="3.40.309.10:FF:000003">
    <property type="entry name" value="Aldehyde dehydrogenase"/>
    <property type="match status" value="1"/>
</dbReference>
<dbReference type="InterPro" id="IPR015590">
    <property type="entry name" value="Aldehyde_DH_dom"/>
</dbReference>
<keyword evidence="8" id="KW-0812">Transmembrane</keyword>
<evidence type="ECO:0000256" key="1">
    <source>
        <dbReference type="ARBA" id="ARBA00009986"/>
    </source>
</evidence>
<keyword evidence="3" id="KW-0520">NAD</keyword>
<comment type="caution">
    <text evidence="10">The sequence shown here is derived from an EMBL/GenBank/DDBJ whole genome shotgun (WGS) entry which is preliminary data.</text>
</comment>
<keyword evidence="2 4" id="KW-0560">Oxidoreductase</keyword>
<accession>A0A8J2K2R3</accession>
<dbReference type="FunFam" id="3.40.605.10:FF:000004">
    <property type="entry name" value="Aldehyde dehydrogenase"/>
    <property type="match status" value="1"/>
</dbReference>
<evidence type="ECO:0000256" key="6">
    <source>
        <dbReference type="RuleBase" id="RU003345"/>
    </source>
</evidence>
<evidence type="ECO:0000313" key="11">
    <source>
        <dbReference type="Proteomes" id="UP000708208"/>
    </source>
</evidence>
<evidence type="ECO:0000256" key="4">
    <source>
        <dbReference type="PIRNR" id="PIRNR036492"/>
    </source>
</evidence>
<evidence type="ECO:0000256" key="3">
    <source>
        <dbReference type="ARBA" id="ARBA00023027"/>
    </source>
</evidence>
<protein>
    <recommendedName>
        <fullName evidence="4">Aldehyde dehydrogenase</fullName>
    </recommendedName>
</protein>
<keyword evidence="8" id="KW-0472">Membrane</keyword>
<evidence type="ECO:0000256" key="7">
    <source>
        <dbReference type="SAM" id="Coils"/>
    </source>
</evidence>
<dbReference type="InterPro" id="IPR029510">
    <property type="entry name" value="Ald_DH_CS_GLU"/>
</dbReference>
<dbReference type="OrthoDB" id="440325at2759"/>
<dbReference type="GO" id="GO:0004029">
    <property type="term" value="F:aldehyde dehydrogenase (NAD+) activity"/>
    <property type="evidence" value="ECO:0007669"/>
    <property type="project" value="TreeGrafter"/>
</dbReference>
<dbReference type="PROSITE" id="PS00687">
    <property type="entry name" value="ALDEHYDE_DEHYDR_GLU"/>
    <property type="match status" value="1"/>
</dbReference>
<dbReference type="Pfam" id="PF00171">
    <property type="entry name" value="Aldedh"/>
    <property type="match status" value="1"/>
</dbReference>
<evidence type="ECO:0000259" key="9">
    <source>
        <dbReference type="Pfam" id="PF00171"/>
    </source>
</evidence>
<dbReference type="GO" id="GO:0006081">
    <property type="term" value="P:aldehyde metabolic process"/>
    <property type="evidence" value="ECO:0007669"/>
    <property type="project" value="InterPro"/>
</dbReference>
<dbReference type="Proteomes" id="UP000708208">
    <property type="component" value="Unassembled WGS sequence"/>
</dbReference>
<keyword evidence="8" id="KW-1133">Transmembrane helix</keyword>
<dbReference type="PANTHER" id="PTHR43570:SF16">
    <property type="entry name" value="ALDEHYDE DEHYDROGENASE TYPE III, ISOFORM Q"/>
    <property type="match status" value="1"/>
</dbReference>
<evidence type="ECO:0000256" key="8">
    <source>
        <dbReference type="SAM" id="Phobius"/>
    </source>
</evidence>
<comment type="similarity">
    <text evidence="1 4 6">Belongs to the aldehyde dehydrogenase family.</text>
</comment>
<feature type="active site" evidence="5">
    <location>
        <position position="225"/>
    </location>
</feature>
<name>A0A8J2K2R3_9HEXA</name>